<sequence length="181" mass="20733">MVPPVILHYRLVLSIFHPNFYLSLESIFYTSPASHRHHNSQFYVSFRFEKDLHQYFFRIRKSSDIDYTANLDYTSGKMEGELRHLLCRKLHSIRWSVSHIVVVSSYFICSILVDSVAQEVEIQKSTSYMVFLYGGVGPLPSDVSIAGVAKALNVCLVCHVYSGKSIFSGILLHLLRQISQK</sequence>
<dbReference type="Proteomes" id="UP001177003">
    <property type="component" value="Chromosome 4"/>
</dbReference>
<proteinExistence type="predicted"/>
<dbReference type="InterPro" id="IPR036425">
    <property type="entry name" value="MoaB/Mog-like_dom_sf"/>
</dbReference>
<dbReference type="Gene3D" id="3.40.980.10">
    <property type="entry name" value="MoaB/Mog-like domain"/>
    <property type="match status" value="1"/>
</dbReference>
<protein>
    <submittedName>
        <fullName evidence="1">Uncharacterized protein</fullName>
    </submittedName>
</protein>
<gene>
    <name evidence="1" type="ORF">LSALG_LOCUS20244</name>
</gene>
<evidence type="ECO:0000313" key="2">
    <source>
        <dbReference type="Proteomes" id="UP001177003"/>
    </source>
</evidence>
<name>A0AA35YV01_LACSI</name>
<dbReference type="EMBL" id="OX465080">
    <property type="protein sequence ID" value="CAI9280503.1"/>
    <property type="molecule type" value="Genomic_DNA"/>
</dbReference>
<reference evidence="1" key="1">
    <citation type="submission" date="2023-04" db="EMBL/GenBank/DDBJ databases">
        <authorList>
            <person name="Vijverberg K."/>
            <person name="Xiong W."/>
            <person name="Schranz E."/>
        </authorList>
    </citation>
    <scope>NUCLEOTIDE SEQUENCE</scope>
</reference>
<evidence type="ECO:0000313" key="1">
    <source>
        <dbReference type="EMBL" id="CAI9280503.1"/>
    </source>
</evidence>
<organism evidence="1 2">
    <name type="scientific">Lactuca saligna</name>
    <name type="common">Willowleaf lettuce</name>
    <dbReference type="NCBI Taxonomy" id="75948"/>
    <lineage>
        <taxon>Eukaryota</taxon>
        <taxon>Viridiplantae</taxon>
        <taxon>Streptophyta</taxon>
        <taxon>Embryophyta</taxon>
        <taxon>Tracheophyta</taxon>
        <taxon>Spermatophyta</taxon>
        <taxon>Magnoliopsida</taxon>
        <taxon>eudicotyledons</taxon>
        <taxon>Gunneridae</taxon>
        <taxon>Pentapetalae</taxon>
        <taxon>asterids</taxon>
        <taxon>campanulids</taxon>
        <taxon>Asterales</taxon>
        <taxon>Asteraceae</taxon>
        <taxon>Cichorioideae</taxon>
        <taxon>Cichorieae</taxon>
        <taxon>Lactucinae</taxon>
        <taxon>Lactuca</taxon>
    </lineage>
</organism>
<keyword evidence="2" id="KW-1185">Reference proteome</keyword>
<dbReference type="AlphaFoldDB" id="A0AA35YV01"/>
<accession>A0AA35YV01</accession>